<gene>
    <name evidence="1" type="ORF">SAMN05444365_101102</name>
</gene>
<sequence length="139" mass="14953">MSEEDYVASDLAAIRESIADAFGDDGWEPDDSMSRAAWRAAQIEVTDPDSLLASQPFSGTHSIIDMTGVSATSAPHMVAPVPVEELDELFGTRRPAATTVAEAIENSALTGLERWRGRYVIGYDGDVPHAIYFVGYSGD</sequence>
<reference evidence="2" key="1">
    <citation type="submission" date="2016-10" db="EMBL/GenBank/DDBJ databases">
        <authorList>
            <person name="Varghese N."/>
            <person name="Submissions S."/>
        </authorList>
    </citation>
    <scope>NUCLEOTIDE SEQUENCE [LARGE SCALE GENOMIC DNA]</scope>
    <source>
        <strain evidence="2">DSM 45245</strain>
    </source>
</reference>
<evidence type="ECO:0000313" key="1">
    <source>
        <dbReference type="EMBL" id="SDX92737.1"/>
    </source>
</evidence>
<proteinExistence type="predicted"/>
<protein>
    <submittedName>
        <fullName evidence="1">Uncharacterized protein</fullName>
    </submittedName>
</protein>
<dbReference type="Proteomes" id="UP000242415">
    <property type="component" value="Unassembled WGS sequence"/>
</dbReference>
<dbReference type="AlphaFoldDB" id="A0A1H3FPK5"/>
<name>A0A1H3FPK5_9ACTN</name>
<evidence type="ECO:0000313" key="2">
    <source>
        <dbReference type="Proteomes" id="UP000242415"/>
    </source>
</evidence>
<accession>A0A1H3FPK5</accession>
<organism evidence="1 2">
    <name type="scientific">Micromonospora pattaloongensis</name>
    <dbReference type="NCBI Taxonomy" id="405436"/>
    <lineage>
        <taxon>Bacteria</taxon>
        <taxon>Bacillati</taxon>
        <taxon>Actinomycetota</taxon>
        <taxon>Actinomycetes</taxon>
        <taxon>Micromonosporales</taxon>
        <taxon>Micromonosporaceae</taxon>
        <taxon>Micromonospora</taxon>
    </lineage>
</organism>
<dbReference type="EMBL" id="FNPH01000001">
    <property type="protein sequence ID" value="SDX92737.1"/>
    <property type="molecule type" value="Genomic_DNA"/>
</dbReference>
<keyword evidence="2" id="KW-1185">Reference proteome</keyword>